<name>A0A9D1ST76_9FIRM</name>
<accession>A0A9D1ST76</accession>
<dbReference type="InterPro" id="IPR003741">
    <property type="entry name" value="LUD_dom"/>
</dbReference>
<protein>
    <submittedName>
        <fullName evidence="2">Lactate utilization protein</fullName>
    </submittedName>
</protein>
<sequence length="204" mass="22392">MTYDYDRLLRSLKGRGFLPQLLRTGAEAREAALTIIGGRSVGFGGSATVQQLGLYEALSARGNEVFWHWKEPPQKRIETERRAMQAEAFLTSSNAVLMDGRLVNIDGTGNRVAALLFGPPLAVVVLGRNKIVDGTVEDALARIRRECCPGNARRLGLDTPCARTGRCADCRTRARMCNAVTVHEYPTRVVEAFHVLLVDEPLGL</sequence>
<dbReference type="PANTHER" id="PTHR36179">
    <property type="entry name" value="LUD_DOM DOMAIN-CONTAINING PROTEIN"/>
    <property type="match status" value="1"/>
</dbReference>
<organism evidence="2 3">
    <name type="scientific">Candidatus Aphodomorpha intestinavium</name>
    <dbReference type="NCBI Taxonomy" id="2840672"/>
    <lineage>
        <taxon>Bacteria</taxon>
        <taxon>Bacillati</taxon>
        <taxon>Bacillota</taxon>
        <taxon>Clostridia</taxon>
        <taxon>Eubacteriales</taxon>
        <taxon>Candidatus Aphodomorpha</taxon>
    </lineage>
</organism>
<dbReference type="PANTHER" id="PTHR36179:SF2">
    <property type="entry name" value="LUD DOMAIN-CONTAINING PROTEIN"/>
    <property type="match status" value="1"/>
</dbReference>
<proteinExistence type="predicted"/>
<reference evidence="2" key="2">
    <citation type="journal article" date="2021" name="PeerJ">
        <title>Extensive microbial diversity within the chicken gut microbiome revealed by metagenomics and culture.</title>
        <authorList>
            <person name="Gilroy R."/>
            <person name="Ravi A."/>
            <person name="Getino M."/>
            <person name="Pursley I."/>
            <person name="Horton D.L."/>
            <person name="Alikhan N.F."/>
            <person name="Baker D."/>
            <person name="Gharbi K."/>
            <person name="Hall N."/>
            <person name="Watson M."/>
            <person name="Adriaenssens E.M."/>
            <person name="Foster-Nyarko E."/>
            <person name="Jarju S."/>
            <person name="Secka A."/>
            <person name="Antonio M."/>
            <person name="Oren A."/>
            <person name="Chaudhuri R.R."/>
            <person name="La Ragione R."/>
            <person name="Hildebrand F."/>
            <person name="Pallen M.J."/>
        </authorList>
    </citation>
    <scope>NUCLEOTIDE SEQUENCE</scope>
    <source>
        <strain evidence="2">ChiGjej2B2-16831</strain>
    </source>
</reference>
<reference evidence="2" key="1">
    <citation type="submission" date="2020-10" db="EMBL/GenBank/DDBJ databases">
        <authorList>
            <person name="Gilroy R."/>
        </authorList>
    </citation>
    <scope>NUCLEOTIDE SEQUENCE</scope>
    <source>
        <strain evidence="2">ChiGjej2B2-16831</strain>
    </source>
</reference>
<evidence type="ECO:0000313" key="2">
    <source>
        <dbReference type="EMBL" id="HIU94284.1"/>
    </source>
</evidence>
<comment type="caution">
    <text evidence="2">The sequence shown here is derived from an EMBL/GenBank/DDBJ whole genome shotgun (WGS) entry which is preliminary data.</text>
</comment>
<gene>
    <name evidence="2" type="ORF">IAD24_03915</name>
</gene>
<evidence type="ECO:0000313" key="3">
    <source>
        <dbReference type="Proteomes" id="UP000824128"/>
    </source>
</evidence>
<dbReference type="AlphaFoldDB" id="A0A9D1ST76"/>
<dbReference type="EMBL" id="DVNZ01000124">
    <property type="protein sequence ID" value="HIU94284.1"/>
    <property type="molecule type" value="Genomic_DNA"/>
</dbReference>
<dbReference type="Proteomes" id="UP000824128">
    <property type="component" value="Unassembled WGS sequence"/>
</dbReference>
<evidence type="ECO:0000259" key="1">
    <source>
        <dbReference type="Pfam" id="PF02589"/>
    </source>
</evidence>
<dbReference type="Pfam" id="PF02589">
    <property type="entry name" value="LUD_dom"/>
    <property type="match status" value="1"/>
</dbReference>
<feature type="domain" description="LUD" evidence="1">
    <location>
        <begin position="7"/>
        <end position="198"/>
    </location>
</feature>